<gene>
    <name evidence="1" type="ORF">CEXT_552301</name>
</gene>
<proteinExistence type="predicted"/>
<dbReference type="Proteomes" id="UP001054945">
    <property type="component" value="Unassembled WGS sequence"/>
</dbReference>
<accession>A0AAV4U7S7</accession>
<name>A0AAV4U7S7_CAEEX</name>
<evidence type="ECO:0000313" key="1">
    <source>
        <dbReference type="EMBL" id="GIY53869.1"/>
    </source>
</evidence>
<comment type="caution">
    <text evidence="1">The sequence shown here is derived from an EMBL/GenBank/DDBJ whole genome shotgun (WGS) entry which is preliminary data.</text>
</comment>
<dbReference type="AlphaFoldDB" id="A0AAV4U7S7"/>
<evidence type="ECO:0000313" key="2">
    <source>
        <dbReference type="Proteomes" id="UP001054945"/>
    </source>
</evidence>
<reference evidence="1 2" key="1">
    <citation type="submission" date="2021-06" db="EMBL/GenBank/DDBJ databases">
        <title>Caerostris extrusa draft genome.</title>
        <authorList>
            <person name="Kono N."/>
            <person name="Arakawa K."/>
        </authorList>
    </citation>
    <scope>NUCLEOTIDE SEQUENCE [LARGE SCALE GENOMIC DNA]</scope>
</reference>
<sequence>MIKVRRFTFKKTSHTSELIPHNPPSPKAIHGFYISKGHPFYIRPGIIGLPVTTTAICRMSLFRSKPQDISVNNSTVGVTSVLPFVTAETCNHSRVE</sequence>
<dbReference type="EMBL" id="BPLR01012423">
    <property type="protein sequence ID" value="GIY53869.1"/>
    <property type="molecule type" value="Genomic_DNA"/>
</dbReference>
<organism evidence="1 2">
    <name type="scientific">Caerostris extrusa</name>
    <name type="common">Bark spider</name>
    <name type="synonym">Caerostris bankana</name>
    <dbReference type="NCBI Taxonomy" id="172846"/>
    <lineage>
        <taxon>Eukaryota</taxon>
        <taxon>Metazoa</taxon>
        <taxon>Ecdysozoa</taxon>
        <taxon>Arthropoda</taxon>
        <taxon>Chelicerata</taxon>
        <taxon>Arachnida</taxon>
        <taxon>Araneae</taxon>
        <taxon>Araneomorphae</taxon>
        <taxon>Entelegynae</taxon>
        <taxon>Araneoidea</taxon>
        <taxon>Araneidae</taxon>
        <taxon>Caerostris</taxon>
    </lineage>
</organism>
<protein>
    <submittedName>
        <fullName evidence="1">Uncharacterized protein</fullName>
    </submittedName>
</protein>
<keyword evidence="2" id="KW-1185">Reference proteome</keyword>